<reference evidence="1 2" key="1">
    <citation type="submission" date="2018-03" db="EMBL/GenBank/DDBJ databases">
        <title>Genomic Encyclopedia of Archaeal and Bacterial Type Strains, Phase II (KMG-II): from individual species to whole genera.</title>
        <authorList>
            <person name="Goeker M."/>
        </authorList>
    </citation>
    <scope>NUCLEOTIDE SEQUENCE [LARGE SCALE GENOMIC DNA]</scope>
    <source>
        <strain evidence="1 2">DSM 28229</strain>
    </source>
</reference>
<dbReference type="OrthoDB" id="5431540at2"/>
<evidence type="ECO:0000313" key="1">
    <source>
        <dbReference type="EMBL" id="PWJ38010.1"/>
    </source>
</evidence>
<dbReference type="AlphaFoldDB" id="A0A315ZT50"/>
<evidence type="ECO:0000313" key="2">
    <source>
        <dbReference type="Proteomes" id="UP000245535"/>
    </source>
</evidence>
<protein>
    <recommendedName>
        <fullName evidence="3">DUF922 domain-containing protein</fullName>
    </recommendedName>
</protein>
<gene>
    <name evidence="1" type="ORF">BC781_108145</name>
</gene>
<sequence>MKIIISFIFLYYSFFSILYGQSLKDSIYWNEELKLKISDFKGKPDSISYYKGSCSSVIIIEKYNDGSLYPNFEVEAIFLPNESFLVLTGDQDIDNSLLEHERLHFDITYLYVLKIKKSIKDLRTKRISELDRYLEQIYTLFEARDIKQKQYDKETLHGAISSEQNIWNKMIYSELDSLLYSEIPLQCPSND</sequence>
<dbReference type="RefSeq" id="WP_109622243.1">
    <property type="nucleotide sequence ID" value="NZ_QGDO01000008.1"/>
</dbReference>
<name>A0A315ZT50_SEDFL</name>
<accession>A0A315ZT50</accession>
<dbReference type="Proteomes" id="UP000245535">
    <property type="component" value="Unassembled WGS sequence"/>
</dbReference>
<organism evidence="1 2">
    <name type="scientific">Sediminitomix flava</name>
    <dbReference type="NCBI Taxonomy" id="379075"/>
    <lineage>
        <taxon>Bacteria</taxon>
        <taxon>Pseudomonadati</taxon>
        <taxon>Bacteroidota</taxon>
        <taxon>Cytophagia</taxon>
        <taxon>Cytophagales</taxon>
        <taxon>Flammeovirgaceae</taxon>
        <taxon>Sediminitomix</taxon>
    </lineage>
</organism>
<proteinExistence type="predicted"/>
<evidence type="ECO:0008006" key="3">
    <source>
        <dbReference type="Google" id="ProtNLM"/>
    </source>
</evidence>
<dbReference type="InterPro" id="IPR010321">
    <property type="entry name" value="DUF922"/>
</dbReference>
<comment type="caution">
    <text evidence="1">The sequence shown here is derived from an EMBL/GenBank/DDBJ whole genome shotgun (WGS) entry which is preliminary data.</text>
</comment>
<dbReference type="Pfam" id="PF06037">
    <property type="entry name" value="DUF922"/>
    <property type="match status" value="1"/>
</dbReference>
<dbReference type="EMBL" id="QGDO01000008">
    <property type="protein sequence ID" value="PWJ38010.1"/>
    <property type="molecule type" value="Genomic_DNA"/>
</dbReference>
<keyword evidence="2" id="KW-1185">Reference proteome</keyword>